<dbReference type="InterPro" id="IPR013103">
    <property type="entry name" value="RVT_2"/>
</dbReference>
<evidence type="ECO:0000313" key="2">
    <source>
        <dbReference type="EMBL" id="GEU58142.1"/>
    </source>
</evidence>
<dbReference type="SUPFAM" id="SSF57756">
    <property type="entry name" value="Retrovirus zinc finger-like domains"/>
    <property type="match status" value="1"/>
</dbReference>
<dbReference type="PANTHER" id="PTHR33067:SF35">
    <property type="entry name" value="ASPARTIC PEPTIDASE DDI1-TYPE DOMAIN-CONTAINING PROTEIN"/>
    <property type="match status" value="1"/>
</dbReference>
<dbReference type="Gene3D" id="4.10.60.10">
    <property type="entry name" value="Zinc finger, CCHC-type"/>
    <property type="match status" value="1"/>
</dbReference>
<comment type="caution">
    <text evidence="2">The sequence shown here is derived from an EMBL/GenBank/DDBJ whole genome shotgun (WGS) entry which is preliminary data.</text>
</comment>
<dbReference type="GO" id="GO:0008270">
    <property type="term" value="F:zinc ion binding"/>
    <property type="evidence" value="ECO:0007669"/>
    <property type="project" value="InterPro"/>
</dbReference>
<sequence length="1908" mass="218396">MNYLEEKTDGKAMIYSIQNGDHPLLVIAQVSLAGTAPNAIPTLKDPKKMRGSECGEQDRKAAILYEYETFKATEGEQLLDTYLHYLQVINDLKKYGYKKDNCDVNDALGYKKKAIMVTSDPLALVAEKTKVSKRKEKVEVQIESEGSDDEDISDLKKITALLAKAFNRKKYYAKPTNNNLRTSSASSFENKKLEYVKLVEKKEDKKVDEKKRDMSKVKCYNFKKEGHFSKDCKKAKVLLAADQAWMESSSDCDQEINENMVFMAKMEKVFSYSDESSSSAEETITEIADQEVLYDKMIVQLVEMDKHVRDLKNTVLVKDFKTFELEECVRNKDLEIEKCLEPKDLRPMLYDERVINLGYNPMFLTHSDEALEIKKFKRARDNKSEFSYDYGNLNASYVNEKINLSDDYFQEIINLDFHKIDSSFQQTSSLKPYVLNMILERIIIKLENEVVSLLDKEKVNLKIIESLKLKDVEKDLDTLSSVRRPKPTGVMWMRKGLSNTVKADLSSVNHSNLNKNVKRYSRKNLMACNSSDTRSAFDCNNARNALCNARMNAFVDLNDLFIFDDGLKVAFRKSTCFARTEDGVDLLTGDRSSNLYTIALNEVASNSSACLLAKVSSLQSWLWHQRPSHLNFTTINNLVKNNLVQGLPKMKFKKDHLCFACEQGKILRIITTGKKVNSSRDTVTLAGRMPVGLCNAPGTFQRYHSALKYPLSKQDAKLRLIRWVLLLQEFDIIIRDKKGTENLAADHLSRLENPHKDVFENKYINENFPIETLGKISSGSTSWFADFANFHAGNFIVKVMSSQQKKKFFKYVKHYFWDDPYLFWICANQIIRWCVHGKEAYDILKACHEGPTGGHHGANFIIKKVEVSNQGLKHILERTVRENRASWSEKFEDALWDFRTAYKTPIGCTPYKLVYGKSYHLPIELEHKAYWALKHVNFDLKTTEKTKKLHDSKIKNRIFNVGDRVLLFNSRLKIFSGNLKTRWSRPFTITKVFPYGTVELSQPNGPNFKRLVPRPEGKTIIKTRWIFKNKKIKSSLVIQNKARLVVVGYSQQEGIDYDKMFAPVARIKAIRLFLAYAAHKDFTVFQMDVKTTFLNEILKEEVYVGQPPGFVSTQYPDHVYALDKALYGLKQASRAWSESIYGADAEEDRFTLIVQANQFYVFESNNPHDHIRSFNRITSTLKFRDVPNDAIKLMLFPYSLEGAAKIWYEKEPPRSILTWGDLVSKFMNHFFLPSKTTHLKNEITRFTQEFEETFGEAWERFKEMLRKCPQHGFSELHQIYTFYNGLNEHEQDSLNAAAGGNLLWKTPQDALIIIENKSKVRYSRNKPVAFKVSTTSSGNSSSTDARINKLTDTISTLVATFKKKMTTPAMVKAVEETCVICGGSTRFCPQVATNYRASPPGCPLVKNTQNHFNQNQNQSYNQNRGNNYQAPIQHPQVKLTNEFSKYKQITEISIRAMQNQIDNFKAGLKNKIHSSMQNQMNNVKNELKSDINDIRNMMASYFQMNTASSLGSLPRNTVPNPQADLKAITTQSGVTLARPSVSPPLSKEIPEVTRDTVQPSTKNIQLPVAQTQVPIDKPVVAPKFKPTIPYLSRTNKQKLREKDDMLALKFVEIFRNLHLELSFTDALLHMPKFTLMFKSLLNNKEKLFDLATNPVNENCSAVILKKLPEKLGDLGKFLIPCDFPELDKCLALADQGASINLMPLSIWRKLSLPELTSTQMILELADLSTTRPTGIAEDVFVKVGKFHFPIDFVVIDYVVDPRVPLILERPFLRTGRALIDVYGKELTLRLRVDDEVITFNVRQTSKYSYNNAESINRIDVIDAACEEYVQEVEAKALPTNDARVVVKFLKSLFARFGTPRAIISYRGTYFCNEQFAKVMLEYGVTDRLSTVYDPQTSGQVEVLNHGLK</sequence>
<dbReference type="Gene3D" id="3.30.420.10">
    <property type="entry name" value="Ribonuclease H-like superfamily/Ribonuclease H"/>
    <property type="match status" value="2"/>
</dbReference>
<proteinExistence type="predicted"/>
<dbReference type="InterPro" id="IPR005162">
    <property type="entry name" value="Retrotrans_gag_dom"/>
</dbReference>
<dbReference type="Pfam" id="PF07727">
    <property type="entry name" value="RVT_2"/>
    <property type="match status" value="1"/>
</dbReference>
<gene>
    <name evidence="2" type="ORF">Tci_030120</name>
</gene>
<name>A0A6L2LBV4_TANCI</name>
<dbReference type="GO" id="GO:0003676">
    <property type="term" value="F:nucleic acid binding"/>
    <property type="evidence" value="ECO:0007669"/>
    <property type="project" value="InterPro"/>
</dbReference>
<dbReference type="InterPro" id="IPR012337">
    <property type="entry name" value="RNaseH-like_sf"/>
</dbReference>
<dbReference type="InterPro" id="IPR036397">
    <property type="entry name" value="RNaseH_sf"/>
</dbReference>
<accession>A0A6L2LBV4</accession>
<dbReference type="InterPro" id="IPR021109">
    <property type="entry name" value="Peptidase_aspartic_dom_sf"/>
</dbReference>
<dbReference type="PROSITE" id="PS50994">
    <property type="entry name" value="INTEGRASE"/>
    <property type="match status" value="1"/>
</dbReference>
<dbReference type="GO" id="GO:0003964">
    <property type="term" value="F:RNA-directed DNA polymerase activity"/>
    <property type="evidence" value="ECO:0007669"/>
    <property type="project" value="UniProtKB-KW"/>
</dbReference>
<organism evidence="2">
    <name type="scientific">Tanacetum cinerariifolium</name>
    <name type="common">Dalmatian daisy</name>
    <name type="synonym">Chrysanthemum cinerariifolium</name>
    <dbReference type="NCBI Taxonomy" id="118510"/>
    <lineage>
        <taxon>Eukaryota</taxon>
        <taxon>Viridiplantae</taxon>
        <taxon>Streptophyta</taxon>
        <taxon>Embryophyta</taxon>
        <taxon>Tracheophyta</taxon>
        <taxon>Spermatophyta</taxon>
        <taxon>Magnoliopsida</taxon>
        <taxon>eudicotyledons</taxon>
        <taxon>Gunneridae</taxon>
        <taxon>Pentapetalae</taxon>
        <taxon>asterids</taxon>
        <taxon>campanulids</taxon>
        <taxon>Asterales</taxon>
        <taxon>Asteraceae</taxon>
        <taxon>Asteroideae</taxon>
        <taxon>Anthemideae</taxon>
        <taxon>Anthemidinae</taxon>
        <taxon>Tanacetum</taxon>
    </lineage>
</organism>
<dbReference type="InterPro" id="IPR025724">
    <property type="entry name" value="GAG-pre-integrase_dom"/>
</dbReference>
<dbReference type="GO" id="GO:0015074">
    <property type="term" value="P:DNA integration"/>
    <property type="evidence" value="ECO:0007669"/>
    <property type="project" value="InterPro"/>
</dbReference>
<dbReference type="Pfam" id="PF03732">
    <property type="entry name" value="Retrotrans_gag"/>
    <property type="match status" value="1"/>
</dbReference>
<keyword evidence="2" id="KW-0548">Nucleotidyltransferase</keyword>
<protein>
    <submittedName>
        <fullName evidence="2">Reverse transcriptase domain-containing protein</fullName>
    </submittedName>
</protein>
<dbReference type="SUPFAM" id="SSF53098">
    <property type="entry name" value="Ribonuclease H-like"/>
    <property type="match status" value="1"/>
</dbReference>
<dbReference type="Gene3D" id="2.40.70.10">
    <property type="entry name" value="Acid Proteases"/>
    <property type="match status" value="1"/>
</dbReference>
<evidence type="ECO:0000259" key="1">
    <source>
        <dbReference type="PROSITE" id="PS50994"/>
    </source>
</evidence>
<dbReference type="InterPro" id="IPR001584">
    <property type="entry name" value="Integrase_cat-core"/>
</dbReference>
<keyword evidence="2" id="KW-0808">Transferase</keyword>
<reference evidence="2" key="1">
    <citation type="journal article" date="2019" name="Sci. Rep.">
        <title>Draft genome of Tanacetum cinerariifolium, the natural source of mosquito coil.</title>
        <authorList>
            <person name="Yamashiro T."/>
            <person name="Shiraishi A."/>
            <person name="Satake H."/>
            <person name="Nakayama K."/>
        </authorList>
    </citation>
    <scope>NUCLEOTIDE SEQUENCE</scope>
</reference>
<dbReference type="CDD" id="cd00303">
    <property type="entry name" value="retropepsin_like"/>
    <property type="match status" value="1"/>
</dbReference>
<keyword evidence="2" id="KW-0695">RNA-directed DNA polymerase</keyword>
<feature type="domain" description="Integrase catalytic" evidence="1">
    <location>
        <begin position="1766"/>
        <end position="1908"/>
    </location>
</feature>
<dbReference type="InterPro" id="IPR036875">
    <property type="entry name" value="Znf_CCHC_sf"/>
</dbReference>
<dbReference type="Pfam" id="PF13976">
    <property type="entry name" value="gag_pre-integrs"/>
    <property type="match status" value="1"/>
</dbReference>
<dbReference type="PANTHER" id="PTHR33067">
    <property type="entry name" value="RNA-DIRECTED DNA POLYMERASE-RELATED"/>
    <property type="match status" value="1"/>
</dbReference>
<dbReference type="EMBL" id="BKCJ010003952">
    <property type="protein sequence ID" value="GEU58142.1"/>
    <property type="molecule type" value="Genomic_DNA"/>
</dbReference>